<dbReference type="WBParaSite" id="nRc.2.0.1.t28562-RA">
    <property type="protein sequence ID" value="nRc.2.0.1.t28562-RA"/>
    <property type="gene ID" value="nRc.2.0.1.g28562"/>
</dbReference>
<organism evidence="1 2">
    <name type="scientific">Romanomermis culicivorax</name>
    <name type="common">Nematode worm</name>
    <dbReference type="NCBI Taxonomy" id="13658"/>
    <lineage>
        <taxon>Eukaryota</taxon>
        <taxon>Metazoa</taxon>
        <taxon>Ecdysozoa</taxon>
        <taxon>Nematoda</taxon>
        <taxon>Enoplea</taxon>
        <taxon>Dorylaimia</taxon>
        <taxon>Mermithida</taxon>
        <taxon>Mermithoidea</taxon>
        <taxon>Mermithidae</taxon>
        <taxon>Romanomermis</taxon>
    </lineage>
</organism>
<dbReference type="AlphaFoldDB" id="A0A915JR19"/>
<accession>A0A915JR19</accession>
<proteinExistence type="predicted"/>
<keyword evidence="1" id="KW-1185">Reference proteome</keyword>
<dbReference type="Proteomes" id="UP000887565">
    <property type="component" value="Unplaced"/>
</dbReference>
<evidence type="ECO:0000313" key="1">
    <source>
        <dbReference type="Proteomes" id="UP000887565"/>
    </source>
</evidence>
<sequence>APAVSQIPLPSTAAQGNNNQTVAQTDSLDSFINIVPPQAPDATWASVTNHGSSLAITNANKVHNVRIEAREALDQLSTAAVQITNNIPTVQTIDQIIDTISDQFQAQQLHVQQEIQE</sequence>
<reference evidence="2" key="1">
    <citation type="submission" date="2022-11" db="UniProtKB">
        <authorList>
            <consortium name="WormBaseParasite"/>
        </authorList>
    </citation>
    <scope>IDENTIFICATION</scope>
</reference>
<name>A0A915JR19_ROMCU</name>
<evidence type="ECO:0000313" key="2">
    <source>
        <dbReference type="WBParaSite" id="nRc.2.0.1.t28562-RA"/>
    </source>
</evidence>
<protein>
    <submittedName>
        <fullName evidence="2">Uncharacterized protein</fullName>
    </submittedName>
</protein>